<evidence type="ECO:0000313" key="2">
    <source>
        <dbReference type="EMBL" id="MBW0514888.1"/>
    </source>
</evidence>
<name>A0A9Q3E9M1_9BASI</name>
<evidence type="ECO:0000313" key="3">
    <source>
        <dbReference type="Proteomes" id="UP000765509"/>
    </source>
</evidence>
<evidence type="ECO:0000256" key="1">
    <source>
        <dbReference type="SAM" id="MobiDB-lite"/>
    </source>
</evidence>
<organism evidence="2 3">
    <name type="scientific">Austropuccinia psidii MF-1</name>
    <dbReference type="NCBI Taxonomy" id="1389203"/>
    <lineage>
        <taxon>Eukaryota</taxon>
        <taxon>Fungi</taxon>
        <taxon>Dikarya</taxon>
        <taxon>Basidiomycota</taxon>
        <taxon>Pucciniomycotina</taxon>
        <taxon>Pucciniomycetes</taxon>
        <taxon>Pucciniales</taxon>
        <taxon>Sphaerophragmiaceae</taxon>
        <taxon>Austropuccinia</taxon>
    </lineage>
</organism>
<reference evidence="2" key="1">
    <citation type="submission" date="2021-03" db="EMBL/GenBank/DDBJ databases">
        <title>Draft genome sequence of rust myrtle Austropuccinia psidii MF-1, a brazilian biotype.</title>
        <authorList>
            <person name="Quecine M.C."/>
            <person name="Pachon D.M.R."/>
            <person name="Bonatelli M.L."/>
            <person name="Correr F.H."/>
            <person name="Franceschini L.M."/>
            <person name="Leite T.F."/>
            <person name="Margarido G.R.A."/>
            <person name="Almeida C.A."/>
            <person name="Ferrarezi J.A."/>
            <person name="Labate C.A."/>
        </authorList>
    </citation>
    <scope>NUCLEOTIDE SEQUENCE</scope>
    <source>
        <strain evidence="2">MF-1</strain>
    </source>
</reference>
<dbReference type="Proteomes" id="UP000765509">
    <property type="component" value="Unassembled WGS sequence"/>
</dbReference>
<keyword evidence="3" id="KW-1185">Reference proteome</keyword>
<dbReference type="AlphaFoldDB" id="A0A9Q3E9M1"/>
<feature type="compositionally biased region" description="Polar residues" evidence="1">
    <location>
        <begin position="167"/>
        <end position="185"/>
    </location>
</feature>
<feature type="region of interest" description="Disordered" evidence="1">
    <location>
        <begin position="136"/>
        <end position="206"/>
    </location>
</feature>
<comment type="caution">
    <text evidence="2">The sequence shown here is derived from an EMBL/GenBank/DDBJ whole genome shotgun (WGS) entry which is preliminary data.</text>
</comment>
<feature type="region of interest" description="Disordered" evidence="1">
    <location>
        <begin position="1"/>
        <end position="23"/>
    </location>
</feature>
<protein>
    <submittedName>
        <fullName evidence="2">Uncharacterized protein</fullName>
    </submittedName>
</protein>
<dbReference type="EMBL" id="AVOT02024288">
    <property type="protein sequence ID" value="MBW0514888.1"/>
    <property type="molecule type" value="Genomic_DNA"/>
</dbReference>
<feature type="compositionally biased region" description="Polar residues" evidence="1">
    <location>
        <begin position="139"/>
        <end position="154"/>
    </location>
</feature>
<sequence>MPSTRSAASYNPSRSSQKAHRWDYGRSQLVTKAQGSAYDSQINTLVHSEADNTVLTSNRAETTTKSLSGYIQRQPEGLQQCISAQRVQDPCRSVGKLHESLPHCQKIPGQSQHLHVTQWMASIYLKEKHDAFNRRMQEKQPSTTQASARNSLNSQKRKFQCEKAATSIEQGQRQGTSHKTLQPGLQNPKDLAGWNGRCISDGQNTD</sequence>
<feature type="compositionally biased region" description="Polar residues" evidence="1">
    <location>
        <begin position="1"/>
        <end position="16"/>
    </location>
</feature>
<proteinExistence type="predicted"/>
<gene>
    <name evidence="2" type="ORF">O181_054603</name>
</gene>
<accession>A0A9Q3E9M1</accession>